<proteinExistence type="predicted"/>
<reference evidence="2" key="1">
    <citation type="submission" date="2014-09" db="EMBL/GenBank/DDBJ databases">
        <authorList>
            <person name="Magalhaes I.L.F."/>
            <person name="Oliveira U."/>
            <person name="Santos F.R."/>
            <person name="Vidigal T.H.D.A."/>
            <person name="Brescovit A.D."/>
            <person name="Santos A.J."/>
        </authorList>
    </citation>
    <scope>NUCLEOTIDE SEQUENCE</scope>
    <source>
        <tissue evidence="2">Shoot tissue taken approximately 20 cm above the soil surface</tissue>
    </source>
</reference>
<feature type="transmembrane region" description="Helical" evidence="1">
    <location>
        <begin position="82"/>
        <end position="102"/>
    </location>
</feature>
<evidence type="ECO:0000256" key="1">
    <source>
        <dbReference type="SAM" id="Phobius"/>
    </source>
</evidence>
<name>A0A0A8YY69_ARUDO</name>
<feature type="transmembrane region" description="Helical" evidence="1">
    <location>
        <begin position="114"/>
        <end position="135"/>
    </location>
</feature>
<evidence type="ECO:0000313" key="2">
    <source>
        <dbReference type="EMBL" id="JAD32074.1"/>
    </source>
</evidence>
<keyword evidence="1" id="KW-0812">Transmembrane</keyword>
<reference evidence="2" key="2">
    <citation type="journal article" date="2015" name="Data Brief">
        <title>Shoot transcriptome of the giant reed, Arundo donax.</title>
        <authorList>
            <person name="Barrero R.A."/>
            <person name="Guerrero F.D."/>
            <person name="Moolhuijzen P."/>
            <person name="Goolsby J.A."/>
            <person name="Tidwell J."/>
            <person name="Bellgard S.E."/>
            <person name="Bellgard M.I."/>
        </authorList>
    </citation>
    <scope>NUCLEOTIDE SEQUENCE</scope>
    <source>
        <tissue evidence="2">Shoot tissue taken approximately 20 cm above the soil surface</tissue>
    </source>
</reference>
<keyword evidence="1" id="KW-0472">Membrane</keyword>
<dbReference type="EMBL" id="GBRH01265821">
    <property type="protein sequence ID" value="JAD32074.1"/>
    <property type="molecule type" value="Transcribed_RNA"/>
</dbReference>
<accession>A0A0A8YY69</accession>
<protein>
    <submittedName>
        <fullName evidence="2">Uncharacterized protein</fullName>
    </submittedName>
</protein>
<feature type="transmembrane region" description="Helical" evidence="1">
    <location>
        <begin position="50"/>
        <end position="70"/>
    </location>
</feature>
<sequence length="147" mass="15442">MMALVVSVEFLDGFVVLSVCPEAVAAVLYCAAEFFSVRVPRGESVPWLDFAFRIVTTVGFALMTGLYAAFLGTDHYSVYLKAAMFVLLMAVLSSLSRLAIPFHVPEMGGAVEIGIAGIALAFPAAALLAAIPLVLKSSSTSTSIASF</sequence>
<organism evidence="2">
    <name type="scientific">Arundo donax</name>
    <name type="common">Giant reed</name>
    <name type="synonym">Donax arundinaceus</name>
    <dbReference type="NCBI Taxonomy" id="35708"/>
    <lineage>
        <taxon>Eukaryota</taxon>
        <taxon>Viridiplantae</taxon>
        <taxon>Streptophyta</taxon>
        <taxon>Embryophyta</taxon>
        <taxon>Tracheophyta</taxon>
        <taxon>Spermatophyta</taxon>
        <taxon>Magnoliopsida</taxon>
        <taxon>Liliopsida</taxon>
        <taxon>Poales</taxon>
        <taxon>Poaceae</taxon>
        <taxon>PACMAD clade</taxon>
        <taxon>Arundinoideae</taxon>
        <taxon>Arundineae</taxon>
        <taxon>Arundo</taxon>
    </lineage>
</organism>
<dbReference type="AlphaFoldDB" id="A0A0A8YY69"/>
<keyword evidence="1" id="KW-1133">Transmembrane helix</keyword>